<dbReference type="EMBL" id="HBIZ01034473">
    <property type="protein sequence ID" value="CAE0769345.1"/>
    <property type="molecule type" value="Transcribed_RNA"/>
</dbReference>
<evidence type="ECO:0000313" key="1">
    <source>
        <dbReference type="EMBL" id="CAE0769345.1"/>
    </source>
</evidence>
<gene>
    <name evidence="1" type="ORF">PCAR00345_LOCUS21957</name>
</gene>
<organism evidence="1">
    <name type="scientific">Chrysotila carterae</name>
    <name type="common">Marine alga</name>
    <name type="synonym">Syracosphaera carterae</name>
    <dbReference type="NCBI Taxonomy" id="13221"/>
    <lineage>
        <taxon>Eukaryota</taxon>
        <taxon>Haptista</taxon>
        <taxon>Haptophyta</taxon>
        <taxon>Prymnesiophyceae</taxon>
        <taxon>Isochrysidales</taxon>
        <taxon>Isochrysidaceae</taxon>
        <taxon>Chrysotila</taxon>
    </lineage>
</organism>
<proteinExistence type="predicted"/>
<dbReference type="AlphaFoldDB" id="A0A7S4BKZ8"/>
<protein>
    <submittedName>
        <fullName evidence="1">Uncharacterized protein</fullName>
    </submittedName>
</protein>
<name>A0A7S4BKZ8_CHRCT</name>
<reference evidence="1" key="1">
    <citation type="submission" date="2021-01" db="EMBL/GenBank/DDBJ databases">
        <authorList>
            <person name="Corre E."/>
            <person name="Pelletier E."/>
            <person name="Niang G."/>
            <person name="Scheremetjew M."/>
            <person name="Finn R."/>
            <person name="Kale V."/>
            <person name="Holt S."/>
            <person name="Cochrane G."/>
            <person name="Meng A."/>
            <person name="Brown T."/>
            <person name="Cohen L."/>
        </authorList>
    </citation>
    <scope>NUCLEOTIDE SEQUENCE</scope>
    <source>
        <strain evidence="1">CCMP645</strain>
    </source>
</reference>
<sequence>MHSLEQERARYDSNARRAKLCTDNPNLATRGKLTFPHSWLCHGSGRQLLLLEAQIYGACMVVGTDVAEKYDVQKLPVAPAFGLNFPILHEISWRIWERSSALGNIWQGQSSFADR</sequence>
<accession>A0A7S4BKZ8</accession>